<feature type="transmembrane region" description="Helical" evidence="1">
    <location>
        <begin position="141"/>
        <end position="163"/>
    </location>
</feature>
<keyword evidence="3" id="KW-1185">Reference proteome</keyword>
<evidence type="ECO:0008006" key="4">
    <source>
        <dbReference type="Google" id="ProtNLM"/>
    </source>
</evidence>
<feature type="transmembrane region" description="Helical" evidence="1">
    <location>
        <begin position="100"/>
        <end position="121"/>
    </location>
</feature>
<feature type="transmembrane region" description="Helical" evidence="1">
    <location>
        <begin position="228"/>
        <end position="253"/>
    </location>
</feature>
<evidence type="ECO:0000313" key="3">
    <source>
        <dbReference type="Proteomes" id="UP000186040"/>
    </source>
</evidence>
<dbReference type="EMBL" id="MKQR01000032">
    <property type="protein sequence ID" value="OLR89499.1"/>
    <property type="molecule type" value="Genomic_DNA"/>
</dbReference>
<protein>
    <recommendedName>
        <fullName evidence="4">DUF4184 domain-containing protein</fullName>
    </recommendedName>
</protein>
<dbReference type="Pfam" id="PF13803">
    <property type="entry name" value="DUF4184"/>
    <property type="match status" value="1"/>
</dbReference>
<dbReference type="InterPro" id="IPR025238">
    <property type="entry name" value="DUF4184"/>
</dbReference>
<keyword evidence="1" id="KW-1133">Transmembrane helix</keyword>
<sequence>MPFTLAHPVAVLPLLRTRLVAPGLVVGSMAPDLSYFAALRPLDGDVTHSWWGLVVVDLPLALAFLVVFERFTAPALVALGPRWVRERVAGRVAPTPVTPALLGSILVGGVTHVVWDAFTHYDGFAVLRMRWLKHDVVPGLPIYQFLQMGGSAVGVAFLTWWVLRRLRRTDPGPVPAHLAPPARPLVPIAWVLGAAAVVGLGNGLRGMAAVGEVPVLDLLAAVPTTKQWQTGVVLACIGAISAAFAALACYGVLRGRVTSTR</sequence>
<evidence type="ECO:0000313" key="2">
    <source>
        <dbReference type="EMBL" id="OLR89499.1"/>
    </source>
</evidence>
<comment type="caution">
    <text evidence="2">The sequence shown here is derived from an EMBL/GenBank/DDBJ whole genome shotgun (WGS) entry which is preliminary data.</text>
</comment>
<dbReference type="OrthoDB" id="8481923at2"/>
<name>A0A1Q9LBV4_9PSEU</name>
<dbReference type="RefSeq" id="WP_075978682.1">
    <property type="nucleotide sequence ID" value="NZ_MKQR01000032.1"/>
</dbReference>
<dbReference type="STRING" id="1193682.BJP25_05290"/>
<keyword evidence="1" id="KW-0472">Membrane</keyword>
<keyword evidence="1" id="KW-0812">Transmembrane</keyword>
<accession>A0A1Q9LBV4</accession>
<feature type="transmembrane region" description="Helical" evidence="1">
    <location>
        <begin position="51"/>
        <end position="79"/>
    </location>
</feature>
<dbReference type="AlphaFoldDB" id="A0A1Q9LBV4"/>
<evidence type="ECO:0000256" key="1">
    <source>
        <dbReference type="SAM" id="Phobius"/>
    </source>
</evidence>
<organism evidence="2 3">
    <name type="scientific">Actinokineospora bangkokensis</name>
    <dbReference type="NCBI Taxonomy" id="1193682"/>
    <lineage>
        <taxon>Bacteria</taxon>
        <taxon>Bacillati</taxon>
        <taxon>Actinomycetota</taxon>
        <taxon>Actinomycetes</taxon>
        <taxon>Pseudonocardiales</taxon>
        <taxon>Pseudonocardiaceae</taxon>
        <taxon>Actinokineospora</taxon>
    </lineage>
</organism>
<dbReference type="Proteomes" id="UP000186040">
    <property type="component" value="Unassembled WGS sequence"/>
</dbReference>
<reference evidence="2 3" key="1">
    <citation type="submission" date="2016-10" db="EMBL/GenBank/DDBJ databases">
        <title>The Draft Genome Sequence of Actinokineospora bangkokensis 44EHWT reveals the biosynthetic pathway of antifungal compounds Thailandins with unusual extender unit butylmalonyl-CoA.</title>
        <authorList>
            <person name="Greule A."/>
            <person name="Intra B."/>
            <person name="Flemming S."/>
            <person name="Rommel M.G."/>
            <person name="Panbangred W."/>
            <person name="Bechthold A."/>
        </authorList>
    </citation>
    <scope>NUCLEOTIDE SEQUENCE [LARGE SCALE GENOMIC DNA]</scope>
    <source>
        <strain evidence="2 3">44EHW</strain>
    </source>
</reference>
<gene>
    <name evidence="2" type="ORF">BJP25_05290</name>
</gene>
<feature type="transmembrane region" description="Helical" evidence="1">
    <location>
        <begin position="184"/>
        <end position="208"/>
    </location>
</feature>
<proteinExistence type="predicted"/>